<keyword evidence="5 9" id="KW-0653">Protein transport</keyword>
<evidence type="ECO:0000256" key="9">
    <source>
        <dbReference type="HAMAP-Rule" id="MF_01464"/>
    </source>
</evidence>
<keyword evidence="7 9" id="KW-0811">Translocation</keyword>
<dbReference type="InterPro" id="IPR022645">
    <property type="entry name" value="SecD/SecF_bac"/>
</dbReference>
<dbReference type="Proteomes" id="UP000719942">
    <property type="component" value="Unassembled WGS sequence"/>
</dbReference>
<keyword evidence="3 9" id="KW-1003">Cell membrane</keyword>
<feature type="transmembrane region" description="Helical" evidence="9">
    <location>
        <begin position="279"/>
        <end position="303"/>
    </location>
</feature>
<comment type="function">
    <text evidence="9">Part of the Sec protein translocase complex. Interacts with the SecYEG preprotein conducting channel. SecDF uses the proton motive force (PMF) to complete protein translocation after the ATP-dependent function of SecA.</text>
</comment>
<accession>A0ABS7DQU5</accession>
<dbReference type="PANTHER" id="PTHR30081">
    <property type="entry name" value="PROTEIN-EXPORT MEMBRANE PROTEIN SEC"/>
    <property type="match status" value="1"/>
</dbReference>
<evidence type="ECO:0000259" key="10">
    <source>
        <dbReference type="Pfam" id="PF02355"/>
    </source>
</evidence>
<dbReference type="SUPFAM" id="SSF82866">
    <property type="entry name" value="Multidrug efflux transporter AcrB transmembrane domain"/>
    <property type="match status" value="1"/>
</dbReference>
<dbReference type="InterPro" id="IPR048634">
    <property type="entry name" value="SecD_SecF_C"/>
</dbReference>
<dbReference type="RefSeq" id="WP_219966067.1">
    <property type="nucleotide sequence ID" value="NZ_JAGFNZ010000005.1"/>
</dbReference>
<feature type="transmembrane region" description="Helical" evidence="9">
    <location>
        <begin position="14"/>
        <end position="33"/>
    </location>
</feature>
<evidence type="ECO:0000256" key="1">
    <source>
        <dbReference type="ARBA" id="ARBA00004651"/>
    </source>
</evidence>
<evidence type="ECO:0000256" key="6">
    <source>
        <dbReference type="ARBA" id="ARBA00022989"/>
    </source>
</evidence>
<feature type="transmembrane region" description="Helical" evidence="9">
    <location>
        <begin position="139"/>
        <end position="160"/>
    </location>
</feature>
<name>A0ABS7DQU5_9FIRM</name>
<proteinExistence type="inferred from homology"/>
<keyword evidence="4 9" id="KW-0812">Transmembrane</keyword>
<sequence length="318" mass="34719">MRIFNIKFFENRKIFFGISLGIMAIGLIFNIIFGTQLDIQFTGGAVIKYSYSGSIKQEDVEKIVQDTAKKDVTVRILENVKSADGAEVKNNVSISFAGTDSITIDNQQAIAKALAAKYPDAGFQVVESSSVNPSMGRSFFAKCIAAVAIASLLLILYVALRFKKIGGMSAGIMAIIALLHDVLMVYFTFIIFRMPLNDSFIAVVLTILGYSLNDTIIIYDRIRENRRLLGPKTPYSVLVNTSINQTFTRSLYTAGCTFSSIATVYVVGAVFGLTSVTTFALPMMVGVVTGCYSSVCIAGPMYVMWQNHKATKRAEAKA</sequence>
<evidence type="ECO:0000313" key="12">
    <source>
        <dbReference type="Proteomes" id="UP000719942"/>
    </source>
</evidence>
<evidence type="ECO:0000256" key="8">
    <source>
        <dbReference type="ARBA" id="ARBA00023136"/>
    </source>
</evidence>
<comment type="similarity">
    <text evidence="9">Belongs to the SecD/SecF family. SecF subfamily.</text>
</comment>
<dbReference type="InterPro" id="IPR005665">
    <property type="entry name" value="SecF_bac"/>
</dbReference>
<reference evidence="11 12" key="1">
    <citation type="submission" date="2021-03" db="EMBL/GenBank/DDBJ databases">
        <title>Caproiciproducens sp. nov. isolated from feces of cow.</title>
        <authorList>
            <person name="Choi J.-Y."/>
        </authorList>
    </citation>
    <scope>NUCLEOTIDE SEQUENCE [LARGE SCALE GENOMIC DNA]</scope>
    <source>
        <strain evidence="11 12">AGMB10547</strain>
    </source>
</reference>
<dbReference type="NCBIfam" id="TIGR00966">
    <property type="entry name" value="transloc_SecF"/>
    <property type="match status" value="1"/>
</dbReference>
<keyword evidence="12" id="KW-1185">Reference proteome</keyword>
<dbReference type="HAMAP" id="MF_01464_B">
    <property type="entry name" value="SecF_B"/>
    <property type="match status" value="1"/>
</dbReference>
<dbReference type="Gene3D" id="1.20.1640.10">
    <property type="entry name" value="Multidrug efflux transporter AcrB transmembrane domain"/>
    <property type="match status" value="1"/>
</dbReference>
<evidence type="ECO:0000313" key="11">
    <source>
        <dbReference type="EMBL" id="MBW7573669.1"/>
    </source>
</evidence>
<keyword evidence="6 9" id="KW-1133">Transmembrane helix</keyword>
<evidence type="ECO:0000256" key="5">
    <source>
        <dbReference type="ARBA" id="ARBA00022927"/>
    </source>
</evidence>
<evidence type="ECO:0000256" key="4">
    <source>
        <dbReference type="ARBA" id="ARBA00022692"/>
    </source>
</evidence>
<comment type="subcellular location">
    <subcellularLocation>
        <location evidence="1 9">Cell membrane</location>
        <topology evidence="1 9">Multi-pass membrane protein</topology>
    </subcellularLocation>
</comment>
<feature type="transmembrane region" description="Helical" evidence="9">
    <location>
        <begin position="172"/>
        <end position="194"/>
    </location>
</feature>
<protein>
    <recommendedName>
        <fullName evidence="9">Protein-export membrane protein SecF</fullName>
    </recommendedName>
</protein>
<gene>
    <name evidence="9 11" type="primary">secF</name>
    <name evidence="11" type="ORF">J5W02_12700</name>
</gene>
<comment type="caution">
    <text evidence="11">The sequence shown here is derived from an EMBL/GenBank/DDBJ whole genome shotgun (WGS) entry which is preliminary data.</text>
</comment>
<comment type="subunit">
    <text evidence="9">Forms a complex with SecD. Part of the essential Sec protein translocation apparatus which comprises SecA, SecYEG and auxiliary proteins SecDF. Other proteins may also be involved.</text>
</comment>
<feature type="transmembrane region" description="Helical" evidence="9">
    <location>
        <begin position="251"/>
        <end position="273"/>
    </location>
</feature>
<dbReference type="EMBL" id="JAGFNZ010000005">
    <property type="protein sequence ID" value="MBW7573669.1"/>
    <property type="molecule type" value="Genomic_DNA"/>
</dbReference>
<evidence type="ECO:0000256" key="7">
    <source>
        <dbReference type="ARBA" id="ARBA00023010"/>
    </source>
</evidence>
<dbReference type="PANTHER" id="PTHR30081:SF8">
    <property type="entry name" value="PROTEIN TRANSLOCASE SUBUNIT SECF"/>
    <property type="match status" value="1"/>
</dbReference>
<feature type="domain" description="Protein export membrane protein SecD/SecF C-terminal" evidence="10">
    <location>
        <begin position="122"/>
        <end position="307"/>
    </location>
</feature>
<dbReference type="Pfam" id="PF02355">
    <property type="entry name" value="SecD_SecF_C"/>
    <property type="match status" value="1"/>
</dbReference>
<feature type="transmembrane region" description="Helical" evidence="9">
    <location>
        <begin position="200"/>
        <end position="219"/>
    </location>
</feature>
<organism evidence="11 12">
    <name type="scientific">Caproiciproducens faecalis</name>
    <dbReference type="NCBI Taxonomy" id="2820301"/>
    <lineage>
        <taxon>Bacteria</taxon>
        <taxon>Bacillati</taxon>
        <taxon>Bacillota</taxon>
        <taxon>Clostridia</taxon>
        <taxon>Eubacteriales</taxon>
        <taxon>Acutalibacteraceae</taxon>
        <taxon>Caproiciproducens</taxon>
    </lineage>
</organism>
<evidence type="ECO:0000256" key="3">
    <source>
        <dbReference type="ARBA" id="ARBA00022475"/>
    </source>
</evidence>
<dbReference type="PRINTS" id="PR01755">
    <property type="entry name" value="SECFTRNLCASE"/>
</dbReference>
<dbReference type="InterPro" id="IPR022813">
    <property type="entry name" value="SecD/SecF_arch_bac"/>
</dbReference>
<keyword evidence="8 9" id="KW-0472">Membrane</keyword>
<evidence type="ECO:0000256" key="2">
    <source>
        <dbReference type="ARBA" id="ARBA00022448"/>
    </source>
</evidence>
<keyword evidence="2 9" id="KW-0813">Transport</keyword>